<organism evidence="1 2">
    <name type="scientific">Dorcoceras hygrometricum</name>
    <dbReference type="NCBI Taxonomy" id="472368"/>
    <lineage>
        <taxon>Eukaryota</taxon>
        <taxon>Viridiplantae</taxon>
        <taxon>Streptophyta</taxon>
        <taxon>Embryophyta</taxon>
        <taxon>Tracheophyta</taxon>
        <taxon>Spermatophyta</taxon>
        <taxon>Magnoliopsida</taxon>
        <taxon>eudicotyledons</taxon>
        <taxon>Gunneridae</taxon>
        <taxon>Pentapetalae</taxon>
        <taxon>asterids</taxon>
        <taxon>lamiids</taxon>
        <taxon>Lamiales</taxon>
        <taxon>Gesneriaceae</taxon>
        <taxon>Didymocarpoideae</taxon>
        <taxon>Trichosporeae</taxon>
        <taxon>Loxocarpinae</taxon>
        <taxon>Dorcoceras</taxon>
    </lineage>
</organism>
<dbReference type="EMBL" id="KV004016">
    <property type="protein sequence ID" value="KZV35832.1"/>
    <property type="molecule type" value="Genomic_DNA"/>
</dbReference>
<evidence type="ECO:0000313" key="2">
    <source>
        <dbReference type="Proteomes" id="UP000250235"/>
    </source>
</evidence>
<dbReference type="AlphaFoldDB" id="A0A2Z7BME9"/>
<name>A0A2Z7BME9_9LAMI</name>
<gene>
    <name evidence="1" type="ORF">F511_25545</name>
</gene>
<evidence type="ECO:0000313" key="1">
    <source>
        <dbReference type="EMBL" id="KZV35832.1"/>
    </source>
</evidence>
<proteinExistence type="predicted"/>
<sequence>METQYFLSSSQITLHWYCSSEPYSINCHRFTPPFGVIMVALSSSSLERSTDTSLEIGVAGFEESEVVAVFVCLRDC</sequence>
<accession>A0A2Z7BME9</accession>
<reference evidence="1 2" key="1">
    <citation type="journal article" date="2015" name="Proc. Natl. Acad. Sci. U.S.A.">
        <title>The resurrection genome of Boea hygrometrica: A blueprint for survival of dehydration.</title>
        <authorList>
            <person name="Xiao L."/>
            <person name="Yang G."/>
            <person name="Zhang L."/>
            <person name="Yang X."/>
            <person name="Zhao S."/>
            <person name="Ji Z."/>
            <person name="Zhou Q."/>
            <person name="Hu M."/>
            <person name="Wang Y."/>
            <person name="Chen M."/>
            <person name="Xu Y."/>
            <person name="Jin H."/>
            <person name="Xiao X."/>
            <person name="Hu G."/>
            <person name="Bao F."/>
            <person name="Hu Y."/>
            <person name="Wan P."/>
            <person name="Li L."/>
            <person name="Deng X."/>
            <person name="Kuang T."/>
            <person name="Xiang C."/>
            <person name="Zhu J.K."/>
            <person name="Oliver M.J."/>
            <person name="He Y."/>
        </authorList>
    </citation>
    <scope>NUCLEOTIDE SEQUENCE [LARGE SCALE GENOMIC DNA]</scope>
    <source>
        <strain evidence="2">cv. XS01</strain>
    </source>
</reference>
<keyword evidence="2" id="KW-1185">Reference proteome</keyword>
<protein>
    <submittedName>
        <fullName evidence="1">Uncharacterized protein</fullName>
    </submittedName>
</protein>
<dbReference type="Proteomes" id="UP000250235">
    <property type="component" value="Unassembled WGS sequence"/>
</dbReference>